<dbReference type="InterPro" id="IPR030394">
    <property type="entry name" value="G_HFLX_dom"/>
</dbReference>
<protein>
    <recommendedName>
        <fullName evidence="7">Hflx-type G domain-containing protein</fullName>
    </recommendedName>
</protein>
<dbReference type="AlphaFoldDB" id="A0A813G740"/>
<accession>A0A813G740</accession>
<evidence type="ECO:0000313" key="8">
    <source>
        <dbReference type="EMBL" id="CAE8622491.1"/>
    </source>
</evidence>
<keyword evidence="2" id="KW-0547">Nucleotide-binding</keyword>
<dbReference type="GO" id="GO:0005525">
    <property type="term" value="F:GTP binding"/>
    <property type="evidence" value="ECO:0007669"/>
    <property type="project" value="UniProtKB-KW"/>
</dbReference>
<feature type="region of interest" description="Disordered" evidence="5">
    <location>
        <begin position="149"/>
        <end position="195"/>
    </location>
</feature>
<dbReference type="Gene3D" id="3.40.50.300">
    <property type="entry name" value="P-loop containing nucleotide triphosphate hydrolases"/>
    <property type="match status" value="1"/>
</dbReference>
<feature type="chain" id="PRO_5032467974" description="Hflx-type G domain-containing protein" evidence="6">
    <location>
        <begin position="21"/>
        <end position="871"/>
    </location>
</feature>
<comment type="caution">
    <text evidence="8">The sequence shown here is derived from an EMBL/GenBank/DDBJ whole genome shotgun (WGS) entry which is preliminary data.</text>
</comment>
<dbReference type="InterPro" id="IPR006073">
    <property type="entry name" value="GTP-bd"/>
</dbReference>
<dbReference type="InterPro" id="IPR027417">
    <property type="entry name" value="P-loop_NTPase"/>
</dbReference>
<dbReference type="Gene3D" id="3.40.50.11060">
    <property type="entry name" value="GTPase HflX, N-terminal domain"/>
    <property type="match status" value="1"/>
</dbReference>
<evidence type="ECO:0000256" key="4">
    <source>
        <dbReference type="ARBA" id="ARBA00023134"/>
    </source>
</evidence>
<reference evidence="8" key="1">
    <citation type="submission" date="2021-02" db="EMBL/GenBank/DDBJ databases">
        <authorList>
            <person name="Dougan E. K."/>
            <person name="Rhodes N."/>
            <person name="Thang M."/>
            <person name="Chan C."/>
        </authorList>
    </citation>
    <scope>NUCLEOTIDE SEQUENCE</scope>
</reference>
<keyword evidence="3" id="KW-0460">Magnesium</keyword>
<dbReference type="PANTHER" id="PTHR10229:SF0">
    <property type="entry name" value="GTP-BINDING PROTEIN 6-RELATED"/>
    <property type="match status" value="1"/>
</dbReference>
<dbReference type="EMBL" id="CAJNNV010027988">
    <property type="protein sequence ID" value="CAE8622491.1"/>
    <property type="molecule type" value="Genomic_DNA"/>
</dbReference>
<dbReference type="CDD" id="cd01878">
    <property type="entry name" value="HflX"/>
    <property type="match status" value="1"/>
</dbReference>
<dbReference type="Pfam" id="PF01926">
    <property type="entry name" value="MMR_HSR1"/>
    <property type="match status" value="1"/>
</dbReference>
<dbReference type="PANTHER" id="PTHR10229">
    <property type="entry name" value="GTP-BINDING PROTEIN HFLX"/>
    <property type="match status" value="1"/>
</dbReference>
<evidence type="ECO:0000256" key="1">
    <source>
        <dbReference type="ARBA" id="ARBA00022723"/>
    </source>
</evidence>
<evidence type="ECO:0000256" key="2">
    <source>
        <dbReference type="ARBA" id="ARBA00022741"/>
    </source>
</evidence>
<organism evidence="8 9">
    <name type="scientific">Polarella glacialis</name>
    <name type="common">Dinoflagellate</name>
    <dbReference type="NCBI Taxonomy" id="89957"/>
    <lineage>
        <taxon>Eukaryota</taxon>
        <taxon>Sar</taxon>
        <taxon>Alveolata</taxon>
        <taxon>Dinophyceae</taxon>
        <taxon>Suessiales</taxon>
        <taxon>Suessiaceae</taxon>
        <taxon>Polarella</taxon>
    </lineage>
</organism>
<dbReference type="GO" id="GO:0046872">
    <property type="term" value="F:metal ion binding"/>
    <property type="evidence" value="ECO:0007669"/>
    <property type="project" value="UniProtKB-KW"/>
</dbReference>
<sequence length="871" mass="96612">MLAIPTWRRWLLLCCLHAQARFGYQALELEELALDPGVGNWSHLQPVADGGAPVTEMQVICAVHMLPRALVMCVLTAFARCRSFPSLVQLLGLVLPPLTVTTIDCIHDMHIGGGKNKRTEDGEALAPLVTQTGQPIEWDTFPNPDILAADGAPFQGDQGPKGIQDSGEEAGGEDASTSTRSAGKSLKGALEPHRSVQAAKHGYVEAAKHDEHGKPSVPLQFSGLYSCLNLLYFHEVRQLRAAARRLPGGFGSLWVRGFSYEDTLAFRLHGPKPMACVIHPVVSGPGAGWGKPWPQILWDAEEALGLARANRWDIQPGPNGDPQGGWDHEALEAAEEQDMRRRLASGAFSAPEGWHLDRGDAESDDEYDIQEAAWKNGKVKQQWAETCILKVRHIDPNTFFGKGKIKELALYFAENPCDFVFVNTTLTPSQSRNLEMVFNNAVAASDAASRREEGRATPKGKCLPSVEVIDRNRLVLEIFHLRADSPQAKVQVGLARLEYLKTRLTLGTKARLRETLKILHEHVGPFREVTGFKNDVDVQHHYEVKPFETERVLLRIAENRLKRMLASEKRSKAMRRVNRDGVPTIGIVGYTNAGKTTLMNQLTDADFKERDLLFQTLDTVMRKVKLPSGGHAIIADSIGFIQHLPHNLFAAFQSTFEEIVNCDVLIHVRDISHPQRTMQKDIVLRTLRSAGMSEDKLQSAVIEVWNKIDLMKSMDFVPPEAVPICAADGTGVPGLLAVLDIVIGAQVDKQRRTVTFPQARMSQALSFLRKYGAVDEETLTIDEEIEEEAGIAGSRSSGGDPLVSIEAVLSAVGWKRWTHEFMRTQESRTQEARNQEARTQEAQTQEVRIQEEQDRVRQLRRMSGTSGDLTG</sequence>
<dbReference type="PROSITE" id="PS51705">
    <property type="entry name" value="G_HFLX"/>
    <property type="match status" value="1"/>
</dbReference>
<evidence type="ECO:0000256" key="5">
    <source>
        <dbReference type="SAM" id="MobiDB-lite"/>
    </source>
</evidence>
<feature type="compositionally biased region" description="Basic and acidic residues" evidence="5">
    <location>
        <begin position="848"/>
        <end position="857"/>
    </location>
</feature>
<dbReference type="OrthoDB" id="444435at2759"/>
<dbReference type="GO" id="GO:0005737">
    <property type="term" value="C:cytoplasm"/>
    <property type="evidence" value="ECO:0007669"/>
    <property type="project" value="TreeGrafter"/>
</dbReference>
<feature type="signal peptide" evidence="6">
    <location>
        <begin position="1"/>
        <end position="20"/>
    </location>
</feature>
<name>A0A813G740_POLGL</name>
<dbReference type="Pfam" id="PF13167">
    <property type="entry name" value="GTP-bdg_N"/>
    <property type="match status" value="1"/>
</dbReference>
<gene>
    <name evidence="8" type="ORF">PGLA1383_LOCUS39934</name>
</gene>
<dbReference type="SUPFAM" id="SSF52540">
    <property type="entry name" value="P-loop containing nucleoside triphosphate hydrolases"/>
    <property type="match status" value="1"/>
</dbReference>
<dbReference type="Proteomes" id="UP000654075">
    <property type="component" value="Unassembled WGS sequence"/>
</dbReference>
<evidence type="ECO:0000313" key="9">
    <source>
        <dbReference type="Proteomes" id="UP000654075"/>
    </source>
</evidence>
<dbReference type="InterPro" id="IPR042108">
    <property type="entry name" value="GTPase_HflX_N_sf"/>
</dbReference>
<proteinExistence type="predicted"/>
<feature type="compositionally biased region" description="Basic and acidic residues" evidence="5">
    <location>
        <begin position="825"/>
        <end position="839"/>
    </location>
</feature>
<keyword evidence="6" id="KW-0732">Signal</keyword>
<evidence type="ECO:0000256" key="3">
    <source>
        <dbReference type="ARBA" id="ARBA00022842"/>
    </source>
</evidence>
<keyword evidence="1" id="KW-0479">Metal-binding</keyword>
<evidence type="ECO:0000256" key="6">
    <source>
        <dbReference type="SAM" id="SignalP"/>
    </source>
</evidence>
<dbReference type="GO" id="GO:0043022">
    <property type="term" value="F:ribosome binding"/>
    <property type="evidence" value="ECO:0007669"/>
    <property type="project" value="TreeGrafter"/>
</dbReference>
<dbReference type="InterPro" id="IPR025121">
    <property type="entry name" value="GTPase_HflX_N"/>
</dbReference>
<feature type="domain" description="Hflx-type G" evidence="7">
    <location>
        <begin position="583"/>
        <end position="747"/>
    </location>
</feature>
<feature type="region of interest" description="Disordered" evidence="5">
    <location>
        <begin position="825"/>
        <end position="871"/>
    </location>
</feature>
<keyword evidence="4" id="KW-0342">GTP-binding</keyword>
<dbReference type="InterPro" id="IPR016496">
    <property type="entry name" value="GTPase_HflX"/>
</dbReference>
<keyword evidence="9" id="KW-1185">Reference proteome</keyword>
<evidence type="ECO:0000259" key="7">
    <source>
        <dbReference type="PROSITE" id="PS51705"/>
    </source>
</evidence>